<sequence length="815" mass="90996">MLNAFRQLEERSLSSEVLLLCWSPRMDLVALANINGEVLLQRLTWQKQPVWILPAPASEAASKKVNVLSWRPDGKVLAVGYKGGHLLLCSVENADILHRVDLKSAITCIQWVDLQDKTTDSLKSQEQDMFADGSDMFLPKLPPLAKIHSAKVFSEDNVEDAKRLKGQKKLNVLVVGLDGGTLELYAYGIAAIGAIKLSGISQEKDPGKQLNCHRVIAATLSKDLRYLSVIVDQTKEDCNAIPTAYLLSLDCILISSRLEEFTRFAGQSSKVTTLLEYLSATLHSVSEAREDILMEIETKLTKYAEQKKTAGSVRDELLQLLLWGRASPELQAFLLHELTEKGMKKLGQSVENSYSNIQKLVLKHIHSVCRSLVYHLNQLKGMSLWYDKYGVIGLSPTAIQDAIGAVGSFMLKASELLQVIDTSLKNFKAFFRWLYVVMMRLSEEPVPSALNKVRQRDISFISDFLAENFSEEIGEVGETGKQSGFTLERVGQYLKRQDLQFPLVLSATVESWQACIGCSPNLKTSFLLYKHYPSKSLLQLFDEMEQAIKDALSKPAVTVGQSVSCCEIVPLFTHTALVSDDERKEHHHMVVDQHRHSEAPYIYTVLMVEEAPTEVVYLIRQPCHQDGSQDKACALCLKFASLGDGDHDGGTTSHHSHRCNQYGILDAAFFDDFTLSVLLQERWAGQESASVICQLPLAALSYQSFTQLSRHGEPLNQRSDIMVLDAGQYISHSRRLDNIKASIFAVSGSRKVSCVLFSNRRRVRLFDMDAEDDGEEDSLSESLQDASSAGLTMEGIVQEDRESNKENIQSLDNLH</sequence>
<feature type="compositionally biased region" description="Low complexity" evidence="7">
    <location>
        <begin position="780"/>
        <end position="789"/>
    </location>
</feature>
<dbReference type="PANTHER" id="PTHR13260">
    <property type="entry name" value="ANAPHASE PROMOTING COMPLEX SUBUNIT 4 APC4"/>
    <property type="match status" value="1"/>
</dbReference>
<comment type="pathway">
    <text evidence="6">Protein modification; protein ubiquitination.</text>
</comment>
<dbReference type="GeneID" id="119734829"/>
<evidence type="ECO:0000313" key="11">
    <source>
        <dbReference type="EnsemblMetazoa" id="XP_038064337.1"/>
    </source>
</evidence>
<dbReference type="InterPro" id="IPR024790">
    <property type="entry name" value="APC4_long_dom"/>
</dbReference>
<dbReference type="AlphaFoldDB" id="A0A914AKT5"/>
<dbReference type="SUPFAM" id="SSF117289">
    <property type="entry name" value="Nucleoporin domain"/>
    <property type="match status" value="1"/>
</dbReference>
<dbReference type="RefSeq" id="XP_038064345.1">
    <property type="nucleotide sequence ID" value="XM_038208417.1"/>
</dbReference>
<feature type="compositionally biased region" description="Polar residues" evidence="7">
    <location>
        <begin position="806"/>
        <end position="815"/>
    </location>
</feature>
<evidence type="ECO:0000259" key="8">
    <source>
        <dbReference type="Pfam" id="PF12894"/>
    </source>
</evidence>
<dbReference type="PIRSF" id="PIRSF037303">
    <property type="entry name" value="APC4"/>
    <property type="match status" value="1"/>
</dbReference>
<dbReference type="GO" id="GO:0005680">
    <property type="term" value="C:anaphase-promoting complex"/>
    <property type="evidence" value="ECO:0007669"/>
    <property type="project" value="UniProtKB-UniRule"/>
</dbReference>
<dbReference type="OMA" id="HCKLFVP"/>
<dbReference type="Pfam" id="PF12896">
    <property type="entry name" value="ANAPC4"/>
    <property type="match status" value="1"/>
</dbReference>
<feature type="domain" description="Anaphase-promoting complex subunit 4-like WD40" evidence="8">
    <location>
        <begin position="20"/>
        <end position="112"/>
    </location>
</feature>
<evidence type="ECO:0000259" key="10">
    <source>
        <dbReference type="Pfam" id="PF23405"/>
    </source>
</evidence>
<dbReference type="InterPro" id="IPR056358">
    <property type="entry name" value="APC4_C"/>
</dbReference>
<keyword evidence="12" id="KW-1185">Reference proteome</keyword>
<evidence type="ECO:0000256" key="4">
    <source>
        <dbReference type="ARBA" id="ARBA00022786"/>
    </source>
</evidence>
<dbReference type="EnsemblMetazoa" id="XM_038208417.1">
    <property type="protein sequence ID" value="XP_038064345.1"/>
    <property type="gene ID" value="LOC119734829"/>
</dbReference>
<accession>A0A914AKT5</accession>
<evidence type="ECO:0000256" key="7">
    <source>
        <dbReference type="SAM" id="MobiDB-lite"/>
    </source>
</evidence>
<dbReference type="GO" id="GO:0030071">
    <property type="term" value="P:regulation of mitotic metaphase/anaphase transition"/>
    <property type="evidence" value="ECO:0007669"/>
    <property type="project" value="UniProtKB-UniRule"/>
</dbReference>
<evidence type="ECO:0000313" key="12">
    <source>
        <dbReference type="Proteomes" id="UP000887568"/>
    </source>
</evidence>
<keyword evidence="2 6" id="KW-0132">Cell division</keyword>
<dbReference type="Proteomes" id="UP000887568">
    <property type="component" value="Unplaced"/>
</dbReference>
<evidence type="ECO:0000256" key="2">
    <source>
        <dbReference type="ARBA" id="ARBA00022618"/>
    </source>
</evidence>
<dbReference type="Pfam" id="PF12894">
    <property type="entry name" value="ANAPC4_WD40"/>
    <property type="match status" value="1"/>
</dbReference>
<keyword evidence="4 6" id="KW-0833">Ubl conjugation pathway</keyword>
<dbReference type="GO" id="GO:0031145">
    <property type="term" value="P:anaphase-promoting complex-dependent catabolic process"/>
    <property type="evidence" value="ECO:0007669"/>
    <property type="project" value="UniProtKB-UniRule"/>
</dbReference>
<feature type="region of interest" description="Disordered" evidence="7">
    <location>
        <begin position="771"/>
        <end position="815"/>
    </location>
</feature>
<comment type="function">
    <text evidence="6">Component of the anaphase promoting complex/cyclosome (APC/C), a cell cycle-regulated E3 ubiquitin ligase that controls progression through mitosis and the G1 phase of the cell cycle.</text>
</comment>
<dbReference type="InterPro" id="IPR024789">
    <property type="entry name" value="APC4"/>
</dbReference>
<comment type="similarity">
    <text evidence="6">Belongs to the APC4 family.</text>
</comment>
<keyword evidence="5 6" id="KW-0131">Cell cycle</keyword>
<dbReference type="EnsemblMetazoa" id="XM_038208409.1">
    <property type="protein sequence ID" value="XP_038064337.1"/>
    <property type="gene ID" value="LOC119734829"/>
</dbReference>
<dbReference type="Pfam" id="PF23405">
    <property type="entry name" value="WD40_APC4_C-half"/>
    <property type="match status" value="1"/>
</dbReference>
<dbReference type="GO" id="GO:0051301">
    <property type="term" value="P:cell division"/>
    <property type="evidence" value="ECO:0007669"/>
    <property type="project" value="UniProtKB-KW"/>
</dbReference>
<name>A0A914AKT5_PATMI</name>
<evidence type="ECO:0000256" key="5">
    <source>
        <dbReference type="ARBA" id="ARBA00023306"/>
    </source>
</evidence>
<keyword evidence="3 6" id="KW-0498">Mitosis</keyword>
<dbReference type="GO" id="GO:0070979">
    <property type="term" value="P:protein K11-linked ubiquitination"/>
    <property type="evidence" value="ECO:0007669"/>
    <property type="project" value="UniProtKB-UniRule"/>
</dbReference>
<dbReference type="PANTHER" id="PTHR13260:SF0">
    <property type="entry name" value="ANAPHASE-PROMOTING COMPLEX SUBUNIT 4"/>
    <property type="match status" value="1"/>
</dbReference>
<evidence type="ECO:0000256" key="6">
    <source>
        <dbReference type="PIRNR" id="PIRNR037303"/>
    </source>
</evidence>
<organism evidence="11 12">
    <name type="scientific">Patiria miniata</name>
    <name type="common">Bat star</name>
    <name type="synonym">Asterina miniata</name>
    <dbReference type="NCBI Taxonomy" id="46514"/>
    <lineage>
        <taxon>Eukaryota</taxon>
        <taxon>Metazoa</taxon>
        <taxon>Echinodermata</taxon>
        <taxon>Eleutherozoa</taxon>
        <taxon>Asterozoa</taxon>
        <taxon>Asteroidea</taxon>
        <taxon>Valvatacea</taxon>
        <taxon>Valvatida</taxon>
        <taxon>Asterinidae</taxon>
        <taxon>Patiria</taxon>
    </lineage>
</organism>
<dbReference type="OrthoDB" id="2110451at2759"/>
<feature type="domain" description="Anaphase-promoting complex subunit 4 long" evidence="9">
    <location>
        <begin position="245"/>
        <end position="444"/>
    </location>
</feature>
<dbReference type="GO" id="GO:0034399">
    <property type="term" value="C:nuclear periphery"/>
    <property type="evidence" value="ECO:0007669"/>
    <property type="project" value="TreeGrafter"/>
</dbReference>
<feature type="domain" description="Anaphase-promoting complex subunit 4 C-terminal half WD40" evidence="10">
    <location>
        <begin position="603"/>
        <end position="767"/>
    </location>
</feature>
<evidence type="ECO:0000256" key="1">
    <source>
        <dbReference type="ARBA" id="ARBA00016067"/>
    </source>
</evidence>
<evidence type="ECO:0000259" key="9">
    <source>
        <dbReference type="Pfam" id="PF12896"/>
    </source>
</evidence>
<dbReference type="Gene3D" id="2.130.10.10">
    <property type="entry name" value="YVTN repeat-like/Quinoprotein amine dehydrogenase"/>
    <property type="match status" value="1"/>
</dbReference>
<dbReference type="RefSeq" id="XP_038064337.1">
    <property type="nucleotide sequence ID" value="XM_038208409.1"/>
</dbReference>
<evidence type="ECO:0000256" key="3">
    <source>
        <dbReference type="ARBA" id="ARBA00022776"/>
    </source>
</evidence>
<dbReference type="InterPro" id="IPR015943">
    <property type="entry name" value="WD40/YVTN_repeat-like_dom_sf"/>
</dbReference>
<dbReference type="InterPro" id="IPR024977">
    <property type="entry name" value="Apc4-like_WD40_dom"/>
</dbReference>
<protein>
    <recommendedName>
        <fullName evidence="1 6">Anaphase-promoting complex subunit 4</fullName>
    </recommendedName>
    <alternativeName>
        <fullName evidence="6">Cyclosome subunit 4</fullName>
    </alternativeName>
</protein>
<reference evidence="11" key="1">
    <citation type="submission" date="2022-11" db="UniProtKB">
        <authorList>
            <consortium name="EnsemblMetazoa"/>
        </authorList>
    </citation>
    <scope>IDENTIFICATION</scope>
</reference>
<dbReference type="InterPro" id="IPR017169">
    <property type="entry name" value="APC4_metazoa"/>
</dbReference>
<proteinExistence type="inferred from homology"/>
<dbReference type="CTD" id="29945"/>